<organism evidence="1 2">
    <name type="scientific">Brassica cretica</name>
    <name type="common">Mustard</name>
    <dbReference type="NCBI Taxonomy" id="69181"/>
    <lineage>
        <taxon>Eukaryota</taxon>
        <taxon>Viridiplantae</taxon>
        <taxon>Streptophyta</taxon>
        <taxon>Embryophyta</taxon>
        <taxon>Tracheophyta</taxon>
        <taxon>Spermatophyta</taxon>
        <taxon>Magnoliopsida</taxon>
        <taxon>eudicotyledons</taxon>
        <taxon>Gunneridae</taxon>
        <taxon>Pentapetalae</taxon>
        <taxon>rosids</taxon>
        <taxon>malvids</taxon>
        <taxon>Brassicales</taxon>
        <taxon>Brassicaceae</taxon>
        <taxon>Brassiceae</taxon>
        <taxon>Brassica</taxon>
    </lineage>
</organism>
<sequence>MHGFVSYRPVRSDQFGLSSVATWRPSRVRPRSIPSDRAVCVLGRYQATELFACLVAICVRAWSLRSDRAWLVRGPMAIPEIVRGRFGYVSVAFGQSVFSGSIEIGTRIYRKALCKDSFYEDEHPLSVLGDMIVRIAGTVIRLYVGKGEFPGHLDQGDLIREKSVGVEVGVSSHRRLLLYDSLGCFLVGFRLRFVVFYVVDPSTLRLLARCCVSLRRRRREIRVLRFEFAELLGPLLQLLGMLVELLLQAMDFKGELGILHNLFSSSVQLGYLTL</sequence>
<reference evidence="1" key="1">
    <citation type="submission" date="2019-12" db="EMBL/GenBank/DDBJ databases">
        <title>Genome sequencing and annotation of Brassica cretica.</title>
        <authorList>
            <person name="Studholme D.J."/>
            <person name="Sarris P."/>
        </authorList>
    </citation>
    <scope>NUCLEOTIDE SEQUENCE</scope>
    <source>
        <strain evidence="1">PFS-109/04</strain>
        <tissue evidence="1">Leaf</tissue>
    </source>
</reference>
<proteinExistence type="predicted"/>
<evidence type="ECO:0000313" key="2">
    <source>
        <dbReference type="Proteomes" id="UP000712600"/>
    </source>
</evidence>
<dbReference type="EMBL" id="QGKX02001290">
    <property type="protein sequence ID" value="KAF3540558.1"/>
    <property type="molecule type" value="Genomic_DNA"/>
</dbReference>
<name>A0A8S9QPC1_BRACR</name>
<dbReference type="AlphaFoldDB" id="A0A8S9QPC1"/>
<protein>
    <submittedName>
        <fullName evidence="1">Uncharacterized protein</fullName>
    </submittedName>
</protein>
<accession>A0A8S9QPC1</accession>
<gene>
    <name evidence="1" type="ORF">F2Q69_00021604</name>
</gene>
<dbReference type="Proteomes" id="UP000712600">
    <property type="component" value="Unassembled WGS sequence"/>
</dbReference>
<evidence type="ECO:0000313" key="1">
    <source>
        <dbReference type="EMBL" id="KAF3540558.1"/>
    </source>
</evidence>
<comment type="caution">
    <text evidence="1">The sequence shown here is derived from an EMBL/GenBank/DDBJ whole genome shotgun (WGS) entry which is preliminary data.</text>
</comment>